<evidence type="ECO:0000256" key="1">
    <source>
        <dbReference type="SAM" id="MobiDB-lite"/>
    </source>
</evidence>
<reference evidence="3" key="1">
    <citation type="submission" date="2021-01" db="EMBL/GenBank/DDBJ databases">
        <authorList>
            <person name="Corre E."/>
            <person name="Pelletier E."/>
            <person name="Niang G."/>
            <person name="Scheremetjew M."/>
            <person name="Finn R."/>
            <person name="Kale V."/>
            <person name="Holt S."/>
            <person name="Cochrane G."/>
            <person name="Meng A."/>
            <person name="Brown T."/>
            <person name="Cohen L."/>
        </authorList>
    </citation>
    <scope>NUCLEOTIDE SEQUENCE</scope>
    <source>
        <strain evidence="3">OF101</strain>
    </source>
</reference>
<dbReference type="PROSITE" id="PS51257">
    <property type="entry name" value="PROKAR_LIPOPROTEIN"/>
    <property type="match status" value="1"/>
</dbReference>
<dbReference type="EMBL" id="HBGE01095106">
    <property type="protein sequence ID" value="CAD9179837.1"/>
    <property type="molecule type" value="Transcribed_RNA"/>
</dbReference>
<gene>
    <name evidence="3" type="ORF">ACAT0790_LOCUS56609</name>
</gene>
<name>A0A7S1RYN6_ALECA</name>
<evidence type="ECO:0000313" key="3">
    <source>
        <dbReference type="EMBL" id="CAD9179837.1"/>
    </source>
</evidence>
<keyword evidence="2" id="KW-0812">Transmembrane</keyword>
<accession>A0A7S1RYN6</accession>
<organism evidence="3">
    <name type="scientific">Alexandrium catenella</name>
    <name type="common">Red tide dinoflagellate</name>
    <name type="synonym">Gonyaulax catenella</name>
    <dbReference type="NCBI Taxonomy" id="2925"/>
    <lineage>
        <taxon>Eukaryota</taxon>
        <taxon>Sar</taxon>
        <taxon>Alveolata</taxon>
        <taxon>Dinophyceae</taxon>
        <taxon>Gonyaulacales</taxon>
        <taxon>Pyrocystaceae</taxon>
        <taxon>Alexandrium</taxon>
    </lineage>
</organism>
<feature type="region of interest" description="Disordered" evidence="1">
    <location>
        <begin position="64"/>
        <end position="88"/>
    </location>
</feature>
<proteinExistence type="predicted"/>
<sequence>MISGKEPKSPGQLAVMVLGCGFLVGLLAYLSVFTQRALQEVRAEQKSEMKQKLVATHSFDGPCGVQQAGEATPAGSPLVASPVSTLAD</sequence>
<protein>
    <submittedName>
        <fullName evidence="3">Uncharacterized protein</fullName>
    </submittedName>
</protein>
<feature type="transmembrane region" description="Helical" evidence="2">
    <location>
        <begin position="12"/>
        <end position="32"/>
    </location>
</feature>
<dbReference type="AlphaFoldDB" id="A0A7S1RYN6"/>
<keyword evidence="2" id="KW-0472">Membrane</keyword>
<evidence type="ECO:0000256" key="2">
    <source>
        <dbReference type="SAM" id="Phobius"/>
    </source>
</evidence>
<keyword evidence="2" id="KW-1133">Transmembrane helix</keyword>